<dbReference type="PANTHER" id="PTHR24201">
    <property type="entry name" value="ANK_REP_REGION DOMAIN-CONTAINING PROTEIN"/>
    <property type="match status" value="1"/>
</dbReference>
<keyword evidence="2 3" id="KW-0040">ANK repeat</keyword>
<evidence type="ECO:0000256" key="4">
    <source>
        <dbReference type="SAM" id="MobiDB-lite"/>
    </source>
</evidence>
<evidence type="ECO:0000313" key="5">
    <source>
        <dbReference type="EMBL" id="KSA03681.1"/>
    </source>
</evidence>
<evidence type="ECO:0000256" key="2">
    <source>
        <dbReference type="ARBA" id="ARBA00023043"/>
    </source>
</evidence>
<comment type="caution">
    <text evidence="5">The sequence shown here is derived from an EMBL/GenBank/DDBJ whole genome shotgun (WGS) entry which is preliminary data.</text>
</comment>
<protein>
    <submittedName>
        <fullName evidence="5">Ankyrin repeat-containing protein</fullName>
    </submittedName>
</protein>
<evidence type="ECO:0000313" key="6">
    <source>
        <dbReference type="Proteomes" id="UP000054251"/>
    </source>
</evidence>
<dbReference type="SMART" id="SM00248">
    <property type="entry name" value="ANK"/>
    <property type="match status" value="1"/>
</dbReference>
<feature type="repeat" description="ANK" evidence="3">
    <location>
        <begin position="34"/>
        <end position="66"/>
    </location>
</feature>
<evidence type="ECO:0000256" key="3">
    <source>
        <dbReference type="PROSITE-ProRule" id="PRU00023"/>
    </source>
</evidence>
<evidence type="ECO:0000256" key="1">
    <source>
        <dbReference type="ARBA" id="ARBA00022737"/>
    </source>
</evidence>
<dbReference type="Gene3D" id="1.25.40.20">
    <property type="entry name" value="Ankyrin repeat-containing domain"/>
    <property type="match status" value="1"/>
</dbReference>
<feature type="region of interest" description="Disordered" evidence="4">
    <location>
        <begin position="123"/>
        <end position="149"/>
    </location>
</feature>
<dbReference type="PROSITE" id="PS50297">
    <property type="entry name" value="ANK_REP_REGION"/>
    <property type="match status" value="1"/>
</dbReference>
<gene>
    <name evidence="5" type="ORF">AC631_00493</name>
</gene>
<dbReference type="RefSeq" id="XP_015469783.1">
    <property type="nucleotide sequence ID" value="XM_015609323.1"/>
</dbReference>
<name>A0A0V1Q592_9ASCO</name>
<dbReference type="EMBL" id="LMYN01000006">
    <property type="protein sequence ID" value="KSA03681.1"/>
    <property type="molecule type" value="Genomic_DNA"/>
</dbReference>
<dbReference type="InterPro" id="IPR002110">
    <property type="entry name" value="Ankyrin_rpt"/>
</dbReference>
<dbReference type="InterPro" id="IPR050776">
    <property type="entry name" value="Ank_Repeat/CDKN_Inhibitor"/>
</dbReference>
<keyword evidence="6" id="KW-1185">Reference proteome</keyword>
<dbReference type="OrthoDB" id="19174at2759"/>
<keyword evidence="1" id="KW-0677">Repeat</keyword>
<dbReference type="GeneID" id="26837502"/>
<organism evidence="5 6">
    <name type="scientific">Debaryomyces fabryi</name>
    <dbReference type="NCBI Taxonomy" id="58627"/>
    <lineage>
        <taxon>Eukaryota</taxon>
        <taxon>Fungi</taxon>
        <taxon>Dikarya</taxon>
        <taxon>Ascomycota</taxon>
        <taxon>Saccharomycotina</taxon>
        <taxon>Pichiomycetes</taxon>
        <taxon>Debaryomycetaceae</taxon>
        <taxon>Debaryomyces</taxon>
    </lineage>
</organism>
<dbReference type="AlphaFoldDB" id="A0A0V1Q592"/>
<dbReference type="Pfam" id="PF13857">
    <property type="entry name" value="Ank_5"/>
    <property type="match status" value="1"/>
</dbReference>
<dbReference type="SUPFAM" id="SSF48403">
    <property type="entry name" value="Ankyrin repeat"/>
    <property type="match status" value="1"/>
</dbReference>
<dbReference type="PROSITE" id="PS50088">
    <property type="entry name" value="ANK_REPEAT"/>
    <property type="match status" value="1"/>
</dbReference>
<dbReference type="Proteomes" id="UP000054251">
    <property type="component" value="Unassembled WGS sequence"/>
</dbReference>
<feature type="region of interest" description="Disordered" evidence="4">
    <location>
        <begin position="200"/>
        <end position="223"/>
    </location>
</feature>
<reference evidence="5 6" key="1">
    <citation type="submission" date="2015-11" db="EMBL/GenBank/DDBJ databases">
        <title>The genome of Debaryomyces fabryi.</title>
        <authorList>
            <person name="Tafer H."/>
            <person name="Lopandic K."/>
        </authorList>
    </citation>
    <scope>NUCLEOTIDE SEQUENCE [LARGE SCALE GENOMIC DNA]</scope>
    <source>
        <strain evidence="5 6">CBS 789</strain>
    </source>
</reference>
<sequence length="223" mass="25047">MVSNIWVAAADNQVKIVESYLDSGDFTPNSKDPNGYTPIHAAASYGHIGLLKLLIKRGGNINIQDSEGDAPLHHVEDLRTAKVMVEELKADWKIKNNEGQIPAEYIEEDDEFPELAQYLRSLSHDQPQSTGVSGDETLASLPAPGNIDGHQIRYTMENEVPSQEESFDDEERRKKIELILNSENPEEALRDLVRSAVHEGMSKYKSEQEFQDEEAPSSKKRKD</sequence>
<proteinExistence type="predicted"/>
<accession>A0A0V1Q592</accession>
<dbReference type="InterPro" id="IPR036770">
    <property type="entry name" value="Ankyrin_rpt-contain_sf"/>
</dbReference>